<protein>
    <submittedName>
        <fullName evidence="2">Uncharacterized protein</fullName>
    </submittedName>
</protein>
<dbReference type="InParanoid" id="A0A0H2RNP9"/>
<dbReference type="OrthoDB" id="3066495at2759"/>
<feature type="compositionally biased region" description="Basic and acidic residues" evidence="1">
    <location>
        <begin position="236"/>
        <end position="261"/>
    </location>
</feature>
<dbReference type="Proteomes" id="UP000053477">
    <property type="component" value="Unassembled WGS sequence"/>
</dbReference>
<dbReference type="EMBL" id="KQ086208">
    <property type="protein sequence ID" value="KLO06431.1"/>
    <property type="molecule type" value="Genomic_DNA"/>
</dbReference>
<dbReference type="AlphaFoldDB" id="A0A0H2RNP9"/>
<reference evidence="2 3" key="1">
    <citation type="submission" date="2015-04" db="EMBL/GenBank/DDBJ databases">
        <title>Complete genome sequence of Schizopora paradoxa KUC8140, a cosmopolitan wood degrader in East Asia.</title>
        <authorList>
            <consortium name="DOE Joint Genome Institute"/>
            <person name="Min B."/>
            <person name="Park H."/>
            <person name="Jang Y."/>
            <person name="Kim J.-J."/>
            <person name="Kim K.H."/>
            <person name="Pangilinan J."/>
            <person name="Lipzen A."/>
            <person name="Riley R."/>
            <person name="Grigoriev I.V."/>
            <person name="Spatafora J.W."/>
            <person name="Choi I.-G."/>
        </authorList>
    </citation>
    <scope>NUCLEOTIDE SEQUENCE [LARGE SCALE GENOMIC DNA]</scope>
    <source>
        <strain evidence="2 3">KUC8140</strain>
    </source>
</reference>
<evidence type="ECO:0000256" key="1">
    <source>
        <dbReference type="SAM" id="MobiDB-lite"/>
    </source>
</evidence>
<feature type="compositionally biased region" description="Polar residues" evidence="1">
    <location>
        <begin position="215"/>
        <end position="235"/>
    </location>
</feature>
<keyword evidence="3" id="KW-1185">Reference proteome</keyword>
<feature type="region of interest" description="Disordered" evidence="1">
    <location>
        <begin position="212"/>
        <end position="261"/>
    </location>
</feature>
<name>A0A0H2RNP9_9AGAM</name>
<evidence type="ECO:0000313" key="3">
    <source>
        <dbReference type="Proteomes" id="UP000053477"/>
    </source>
</evidence>
<proteinExistence type="predicted"/>
<sequence>MHSRNARPDEKFILRINTGITQSTNATASNLPGPGRNIGRLFNWLGGRLEFMVNKQATQLASKPREIAEEIRTMRQTSIAEESTGCWEFSYDEERKLEKYVKMLFKQTKSLMPTTRQVAWSEIIRLGNGDEIIRSIIWTHLVKTPVPEEILGGKRASTHDANIDTHPVEKNSISYKLHGDELEEKNEMAKTEKSFIHLVQNYESTNLRKHGTAEVSETNVQTPDSLIDQSNSLNSKNDENVHRDVDRGSITEKTHSDAAPESRVDLAWPEGTIRLHVYCDSGRNSVSTEDERTTTKNNAERFTRDLNADSKSIEKWLNEAFEKQPYRFCELNPPSRVPSSTHADKNVQATVEERNAEYALDYYLQPWIRYEIHSIGNLNYSQFISAHAMGLAYALGNGWKSTPSFIN</sequence>
<evidence type="ECO:0000313" key="2">
    <source>
        <dbReference type="EMBL" id="KLO06431.1"/>
    </source>
</evidence>
<gene>
    <name evidence="2" type="ORF">SCHPADRAFT_986440</name>
</gene>
<organism evidence="2 3">
    <name type="scientific">Schizopora paradoxa</name>
    <dbReference type="NCBI Taxonomy" id="27342"/>
    <lineage>
        <taxon>Eukaryota</taxon>
        <taxon>Fungi</taxon>
        <taxon>Dikarya</taxon>
        <taxon>Basidiomycota</taxon>
        <taxon>Agaricomycotina</taxon>
        <taxon>Agaricomycetes</taxon>
        <taxon>Hymenochaetales</taxon>
        <taxon>Schizoporaceae</taxon>
        <taxon>Schizopora</taxon>
    </lineage>
</organism>
<accession>A0A0H2RNP9</accession>